<dbReference type="NCBIfam" id="NF002077">
    <property type="entry name" value="PRK00913.2-4"/>
    <property type="match status" value="1"/>
</dbReference>
<organism evidence="8">
    <name type="scientific">marine metagenome</name>
    <dbReference type="NCBI Taxonomy" id="408172"/>
    <lineage>
        <taxon>unclassified sequences</taxon>
        <taxon>metagenomes</taxon>
        <taxon>ecological metagenomes</taxon>
    </lineage>
</organism>
<feature type="domain" description="Cytosol aminopeptidase" evidence="7">
    <location>
        <begin position="344"/>
        <end position="351"/>
    </location>
</feature>
<dbReference type="NCBIfam" id="NF002074">
    <property type="entry name" value="PRK00913.1-4"/>
    <property type="match status" value="1"/>
</dbReference>
<dbReference type="SUPFAM" id="SSF52949">
    <property type="entry name" value="Macro domain-like"/>
    <property type="match status" value="1"/>
</dbReference>
<keyword evidence="5" id="KW-0645">Protease</keyword>
<evidence type="ECO:0000256" key="3">
    <source>
        <dbReference type="ARBA" id="ARBA00012565"/>
    </source>
</evidence>
<dbReference type="GO" id="GO:0030145">
    <property type="term" value="F:manganese ion binding"/>
    <property type="evidence" value="ECO:0007669"/>
    <property type="project" value="InterPro"/>
</dbReference>
<evidence type="ECO:0000256" key="2">
    <source>
        <dbReference type="ARBA" id="ARBA00009528"/>
    </source>
</evidence>
<reference evidence="8" key="1">
    <citation type="submission" date="2018-05" db="EMBL/GenBank/DDBJ databases">
        <authorList>
            <person name="Lanie J.A."/>
            <person name="Ng W.-L."/>
            <person name="Kazmierczak K.M."/>
            <person name="Andrzejewski T.M."/>
            <person name="Davidsen T.M."/>
            <person name="Wayne K.J."/>
            <person name="Tettelin H."/>
            <person name="Glass J.I."/>
            <person name="Rusch D."/>
            <person name="Podicherti R."/>
            <person name="Tsui H.-C.T."/>
            <person name="Winkler M.E."/>
        </authorList>
    </citation>
    <scope>NUCLEOTIDE SEQUENCE</scope>
</reference>
<gene>
    <name evidence="8" type="ORF">METZ01_LOCUS35015</name>
</gene>
<dbReference type="GO" id="GO:0006508">
    <property type="term" value="P:proteolysis"/>
    <property type="evidence" value="ECO:0007669"/>
    <property type="project" value="UniProtKB-KW"/>
</dbReference>
<dbReference type="NCBIfam" id="NF002083">
    <property type="entry name" value="PRK00913.3-5"/>
    <property type="match status" value="1"/>
</dbReference>
<dbReference type="InterPro" id="IPR008283">
    <property type="entry name" value="Peptidase_M17_N"/>
</dbReference>
<dbReference type="InterPro" id="IPR000819">
    <property type="entry name" value="Peptidase_M17_C"/>
</dbReference>
<dbReference type="AlphaFoldDB" id="A0A381QS24"/>
<dbReference type="PANTHER" id="PTHR11963">
    <property type="entry name" value="LEUCINE AMINOPEPTIDASE-RELATED"/>
    <property type="match status" value="1"/>
</dbReference>
<dbReference type="GO" id="GO:0005737">
    <property type="term" value="C:cytoplasm"/>
    <property type="evidence" value="ECO:0007669"/>
    <property type="project" value="InterPro"/>
</dbReference>
<dbReference type="Gene3D" id="3.40.220.10">
    <property type="entry name" value="Leucine Aminopeptidase, subunit E, domain 1"/>
    <property type="match status" value="1"/>
</dbReference>
<evidence type="ECO:0000256" key="4">
    <source>
        <dbReference type="ARBA" id="ARBA00022438"/>
    </source>
</evidence>
<dbReference type="NCBIfam" id="NF002073">
    <property type="entry name" value="PRK00913.1-2"/>
    <property type="match status" value="1"/>
</dbReference>
<keyword evidence="4" id="KW-0031">Aminopeptidase</keyword>
<evidence type="ECO:0000259" key="7">
    <source>
        <dbReference type="PROSITE" id="PS00631"/>
    </source>
</evidence>
<evidence type="ECO:0000256" key="1">
    <source>
        <dbReference type="ARBA" id="ARBA00000135"/>
    </source>
</evidence>
<dbReference type="InterPro" id="IPR011356">
    <property type="entry name" value="Leucine_aapep/pepB"/>
</dbReference>
<sequence length="496" mass="52524">MVVRYIDVETLKHETPMLAVGVFEGTETLAGWLEIIDRAFGGAILRVLSSGDFRGKSREELVLYGPENTGLKRLLLLGLGQPDKLDSESVRRTAGRAVRVAERMRLESLSISLDAFSNIDATSIAQAAAEGAVLAGWKFRELKTDISTGISDVTTVDILGLNNATGLSRAVETGAKIADAANFARALQSRPGNIATPAHLAEEAERMAAQVGLDITVFDERRMLDEGMHAILAVSRGSQEEARLIVMKHNGGDDGESPLVLVGKGLTFDAGGISLKPPKGMEDMKFDMSGGAAVMGAMKAIAELGVPVNVVGIVPSSENLPSGNALKPGDVIDTLAGKTVEVINTDAEGRLILADALYYGARLDPAAMVDCATLTGAVVIALGHHAAAVLGNQEDLIDELVGAGKSSGEHCWPLPLWDNYREQLDSETADLRNVGGRPAGSITAAMFLSEFVGDTPWAHLDIAGTAYGDGKLPYQRKGAYGFPTRMLIHWVRSRAG</sequence>
<dbReference type="PROSITE" id="PS00631">
    <property type="entry name" value="CYTOSOL_AP"/>
    <property type="match status" value="1"/>
</dbReference>
<dbReference type="SUPFAM" id="SSF53187">
    <property type="entry name" value="Zn-dependent exopeptidases"/>
    <property type="match status" value="1"/>
</dbReference>
<comment type="catalytic activity">
    <reaction evidence="1">
        <text>Release of an N-terminal amino acid, Xaa-|-Yaa-, in which Xaa is preferably Leu, but may be other amino acids including Pro although not Arg or Lys, and Yaa may be Pro. Amino acid amides and methyl esters are also readily hydrolyzed, but rates on arylamides are exceedingly low.</text>
        <dbReference type="EC" id="3.4.11.1"/>
    </reaction>
</comment>
<dbReference type="InterPro" id="IPR043472">
    <property type="entry name" value="Macro_dom-like"/>
</dbReference>
<accession>A0A381QS24</accession>
<evidence type="ECO:0000313" key="8">
    <source>
        <dbReference type="EMBL" id="SUZ82161.1"/>
    </source>
</evidence>
<dbReference type="CDD" id="cd00433">
    <property type="entry name" value="Peptidase_M17"/>
    <property type="match status" value="1"/>
</dbReference>
<keyword evidence="6" id="KW-0378">Hydrolase</keyword>
<dbReference type="Pfam" id="PF02789">
    <property type="entry name" value="Peptidase_M17_N"/>
    <property type="match status" value="1"/>
</dbReference>
<dbReference type="PRINTS" id="PR00481">
    <property type="entry name" value="LAMNOPPTDASE"/>
</dbReference>
<proteinExistence type="inferred from homology"/>
<name>A0A381QS24_9ZZZZ</name>
<evidence type="ECO:0000256" key="6">
    <source>
        <dbReference type="ARBA" id="ARBA00022801"/>
    </source>
</evidence>
<dbReference type="Gene3D" id="3.40.630.10">
    <property type="entry name" value="Zn peptidases"/>
    <property type="match status" value="1"/>
</dbReference>
<evidence type="ECO:0000256" key="5">
    <source>
        <dbReference type="ARBA" id="ARBA00022670"/>
    </source>
</evidence>
<dbReference type="Pfam" id="PF00883">
    <property type="entry name" value="Peptidase_M17"/>
    <property type="match status" value="1"/>
</dbReference>
<dbReference type="HAMAP" id="MF_00181">
    <property type="entry name" value="Cytosol_peptidase_M17"/>
    <property type="match status" value="1"/>
</dbReference>
<dbReference type="EC" id="3.4.11.1" evidence="3"/>
<dbReference type="GO" id="GO:0070006">
    <property type="term" value="F:metalloaminopeptidase activity"/>
    <property type="evidence" value="ECO:0007669"/>
    <property type="project" value="InterPro"/>
</dbReference>
<comment type="similarity">
    <text evidence="2">Belongs to the peptidase M17 family.</text>
</comment>
<dbReference type="EMBL" id="UINC01001494">
    <property type="protein sequence ID" value="SUZ82161.1"/>
    <property type="molecule type" value="Genomic_DNA"/>
</dbReference>
<protein>
    <recommendedName>
        <fullName evidence="3">leucyl aminopeptidase</fullName>
        <ecNumber evidence="3">3.4.11.1</ecNumber>
    </recommendedName>
</protein>
<dbReference type="InterPro" id="IPR023042">
    <property type="entry name" value="Peptidase_M17_leu_NH2_pept"/>
</dbReference>
<dbReference type="PANTHER" id="PTHR11963:SF23">
    <property type="entry name" value="CYTOSOL AMINOPEPTIDASE"/>
    <property type="match status" value="1"/>
</dbReference>